<feature type="transmembrane region" description="Helical" evidence="8">
    <location>
        <begin position="149"/>
        <end position="171"/>
    </location>
</feature>
<proteinExistence type="inferred from homology"/>
<name>A0A255IGD1_9FIRM</name>
<dbReference type="RefSeq" id="WP_095405081.1">
    <property type="nucleotide sequence ID" value="NZ_NOJZ02000007.1"/>
</dbReference>
<dbReference type="GO" id="GO:0005886">
    <property type="term" value="C:plasma membrane"/>
    <property type="evidence" value="ECO:0007669"/>
    <property type="project" value="UniProtKB-SubCell"/>
</dbReference>
<keyword evidence="5 8" id="KW-0812">Transmembrane</keyword>
<evidence type="ECO:0000256" key="8">
    <source>
        <dbReference type="RuleBase" id="RU363032"/>
    </source>
</evidence>
<gene>
    <name evidence="10" type="ORF">CHF27_005875</name>
</gene>
<evidence type="ECO:0000313" key="11">
    <source>
        <dbReference type="Proteomes" id="UP000243494"/>
    </source>
</evidence>
<evidence type="ECO:0000256" key="6">
    <source>
        <dbReference type="ARBA" id="ARBA00022989"/>
    </source>
</evidence>
<keyword evidence="4" id="KW-1003">Cell membrane</keyword>
<dbReference type="FunFam" id="1.10.3720.10:FF:000002">
    <property type="entry name" value="D-methionine ABC transporter permease MetI"/>
    <property type="match status" value="1"/>
</dbReference>
<feature type="domain" description="ABC transmembrane type-1" evidence="9">
    <location>
        <begin position="16"/>
        <end position="206"/>
    </location>
</feature>
<comment type="caution">
    <text evidence="10">The sequence shown here is derived from an EMBL/GenBank/DDBJ whole genome shotgun (WGS) entry which is preliminary data.</text>
</comment>
<evidence type="ECO:0000256" key="5">
    <source>
        <dbReference type="ARBA" id="ARBA00022692"/>
    </source>
</evidence>
<reference evidence="10 11" key="1">
    <citation type="journal article" date="2017" name="Genome Announc.">
        <title>Draft Genome Sequence of Romboutsia maritimum sp. nov. Strain CCRI-22766(T), Isolated from Coastal Estuarine Mud.</title>
        <authorList>
            <person name="Maheux A.F."/>
            <person name="Boudreau D.K."/>
            <person name="Berube E."/>
            <person name="Boissinot M."/>
            <person name="Raymond F."/>
            <person name="Brodeur S."/>
            <person name="Corbeil J."/>
            <person name="Brightwell G."/>
            <person name="Broda D."/>
            <person name="Omar R.F."/>
            <person name="Bergeron M.G."/>
        </authorList>
    </citation>
    <scope>NUCLEOTIDE SEQUENCE [LARGE SCALE GENOMIC DNA]</scope>
    <source>
        <strain evidence="10 11">CCRI-22766</strain>
    </source>
</reference>
<evidence type="ECO:0000313" key="10">
    <source>
        <dbReference type="EMBL" id="RDY23878.1"/>
    </source>
</evidence>
<dbReference type="SUPFAM" id="SSF161098">
    <property type="entry name" value="MetI-like"/>
    <property type="match status" value="1"/>
</dbReference>
<keyword evidence="11" id="KW-1185">Reference proteome</keyword>
<evidence type="ECO:0000256" key="3">
    <source>
        <dbReference type="ARBA" id="ARBA00022448"/>
    </source>
</evidence>
<accession>A0A255IGD1</accession>
<dbReference type="Gene3D" id="1.10.3720.10">
    <property type="entry name" value="MetI-like"/>
    <property type="match status" value="1"/>
</dbReference>
<evidence type="ECO:0000256" key="2">
    <source>
        <dbReference type="ARBA" id="ARBA00007069"/>
    </source>
</evidence>
<dbReference type="CDD" id="cd06261">
    <property type="entry name" value="TM_PBP2"/>
    <property type="match status" value="1"/>
</dbReference>
<dbReference type="EMBL" id="NOJZ02000007">
    <property type="protein sequence ID" value="RDY23878.1"/>
    <property type="molecule type" value="Genomic_DNA"/>
</dbReference>
<evidence type="ECO:0000256" key="7">
    <source>
        <dbReference type="ARBA" id="ARBA00023136"/>
    </source>
</evidence>
<comment type="subcellular location">
    <subcellularLocation>
        <location evidence="1 8">Cell membrane</location>
        <topology evidence="1 8">Multi-pass membrane protein</topology>
    </subcellularLocation>
</comment>
<dbReference type="Proteomes" id="UP000243494">
    <property type="component" value="Unassembled WGS sequence"/>
</dbReference>
<keyword evidence="3 8" id="KW-0813">Transport</keyword>
<dbReference type="PANTHER" id="PTHR30450">
    <property type="entry name" value="ABC TRANSPORTER PERMEASE"/>
    <property type="match status" value="1"/>
</dbReference>
<feature type="transmembrane region" description="Helical" evidence="8">
    <location>
        <begin position="55"/>
        <end position="81"/>
    </location>
</feature>
<sequence length="218" mass="23401">MTSLSEYINNILLKALLQTMYMIIVPTIIATVVGIIVAIILVVTKQDGLKPNKTIYKILDFIVNTLRSFPFMILIVALIPITRLIVGTSIGENAAVVPITIGSAPFIARIIESALNEVDKGLVEAAKSFGATKKQIIFKVMIKEAMPSIISGITLSIISILGYTAMAGAVGAGGLGNVALTYGHLRFDTAVMIYTVVTLVILVQIIQGIGNLVYRKLR</sequence>
<organism evidence="10 11">
    <name type="scientific">Romboutsia maritimum</name>
    <dbReference type="NCBI Taxonomy" id="2020948"/>
    <lineage>
        <taxon>Bacteria</taxon>
        <taxon>Bacillati</taxon>
        <taxon>Bacillota</taxon>
        <taxon>Clostridia</taxon>
        <taxon>Peptostreptococcales</taxon>
        <taxon>Peptostreptococcaceae</taxon>
        <taxon>Romboutsia</taxon>
    </lineage>
</organism>
<keyword evidence="7 8" id="KW-0472">Membrane</keyword>
<dbReference type="InterPro" id="IPR035906">
    <property type="entry name" value="MetI-like_sf"/>
</dbReference>
<comment type="similarity">
    <text evidence="2">Belongs to the binding-protein-dependent transport system permease family. CysTW subfamily.</text>
</comment>
<evidence type="ECO:0000256" key="4">
    <source>
        <dbReference type="ARBA" id="ARBA00022475"/>
    </source>
</evidence>
<evidence type="ECO:0000259" key="9">
    <source>
        <dbReference type="PROSITE" id="PS50928"/>
    </source>
</evidence>
<dbReference type="GO" id="GO:0048473">
    <property type="term" value="P:D-methionine transmembrane transport"/>
    <property type="evidence" value="ECO:0007669"/>
    <property type="project" value="TreeGrafter"/>
</dbReference>
<evidence type="ECO:0000256" key="1">
    <source>
        <dbReference type="ARBA" id="ARBA00004651"/>
    </source>
</evidence>
<dbReference type="PANTHER" id="PTHR30450:SF1">
    <property type="entry name" value="D-METHIONINE TRANSPORT SYSTEM PERMEASE PROTEIN METI-RELATED"/>
    <property type="match status" value="1"/>
</dbReference>
<feature type="transmembrane region" description="Helical" evidence="8">
    <location>
        <begin position="20"/>
        <end position="43"/>
    </location>
</feature>
<protein>
    <submittedName>
        <fullName evidence="10">ABC transporter permease</fullName>
    </submittedName>
</protein>
<dbReference type="OrthoDB" id="9793490at2"/>
<dbReference type="AlphaFoldDB" id="A0A255IGD1"/>
<dbReference type="InterPro" id="IPR000515">
    <property type="entry name" value="MetI-like"/>
</dbReference>
<keyword evidence="6 8" id="KW-1133">Transmembrane helix</keyword>
<dbReference type="InterPro" id="IPR051322">
    <property type="entry name" value="AA_ABC_Transporter_Permease"/>
</dbReference>
<dbReference type="Pfam" id="PF00528">
    <property type="entry name" value="BPD_transp_1"/>
    <property type="match status" value="1"/>
</dbReference>
<feature type="transmembrane region" description="Helical" evidence="8">
    <location>
        <begin position="191"/>
        <end position="214"/>
    </location>
</feature>
<dbReference type="PROSITE" id="PS50928">
    <property type="entry name" value="ABC_TM1"/>
    <property type="match status" value="1"/>
</dbReference>